<keyword evidence="3" id="KW-0808">Transferase</keyword>
<dbReference type="GO" id="GO:0004312">
    <property type="term" value="F:fatty acid synthase activity"/>
    <property type="evidence" value="ECO:0007669"/>
    <property type="project" value="TreeGrafter"/>
</dbReference>
<dbReference type="NCBIfam" id="TIGR04556">
    <property type="entry name" value="PKS_assoc"/>
    <property type="match status" value="1"/>
</dbReference>
<dbReference type="SUPFAM" id="SSF53901">
    <property type="entry name" value="Thiolase-like"/>
    <property type="match status" value="2"/>
</dbReference>
<dbReference type="Gene3D" id="3.40.47.10">
    <property type="match status" value="1"/>
</dbReference>
<evidence type="ECO:0000256" key="3">
    <source>
        <dbReference type="RuleBase" id="RU003694"/>
    </source>
</evidence>
<accession>A0A1S6K7X7</accession>
<evidence type="ECO:0000256" key="2">
    <source>
        <dbReference type="ARBA" id="ARBA00022553"/>
    </source>
</evidence>
<keyword evidence="2" id="KW-0597">Phosphoprotein</keyword>
<dbReference type="PROSITE" id="PS52004">
    <property type="entry name" value="KS3_2"/>
    <property type="match status" value="1"/>
</dbReference>
<dbReference type="InterPro" id="IPR020841">
    <property type="entry name" value="PKS_Beta-ketoAc_synthase_dom"/>
</dbReference>
<dbReference type="Pfam" id="PF02801">
    <property type="entry name" value="Ketoacyl-synt_C"/>
    <property type="match status" value="1"/>
</dbReference>
<evidence type="ECO:0000313" key="5">
    <source>
        <dbReference type="EMBL" id="AQS99225.1"/>
    </source>
</evidence>
<feature type="domain" description="Ketosynthase family 3 (KS3)" evidence="4">
    <location>
        <begin position="379"/>
        <end position="806"/>
    </location>
</feature>
<organism evidence="5">
    <name type="scientific">Gambierdiscus polynesiensis</name>
    <dbReference type="NCBI Taxonomy" id="439318"/>
    <lineage>
        <taxon>Eukaryota</taxon>
        <taxon>Sar</taxon>
        <taxon>Alveolata</taxon>
        <taxon>Dinophyceae</taxon>
        <taxon>Gonyaulacales</taxon>
        <taxon>Pyrocystaceae</taxon>
        <taxon>Gambierdiscus</taxon>
    </lineage>
</organism>
<dbReference type="InterPro" id="IPR030834">
    <property type="entry name" value="PKS_assoc_dom"/>
</dbReference>
<dbReference type="PANTHER" id="PTHR43775:SF37">
    <property type="entry name" value="SI:DKEY-61P9.11"/>
    <property type="match status" value="1"/>
</dbReference>
<proteinExistence type="inferred from homology"/>
<comment type="similarity">
    <text evidence="3">Belongs to the thiolase-like superfamily. Beta-ketoacyl-ACP synthases family.</text>
</comment>
<dbReference type="AlphaFoldDB" id="A0A1S6K7X7"/>
<evidence type="ECO:0000256" key="1">
    <source>
        <dbReference type="ARBA" id="ARBA00022450"/>
    </source>
</evidence>
<dbReference type="Pfam" id="PF00109">
    <property type="entry name" value="ketoacyl-synt"/>
    <property type="match status" value="1"/>
</dbReference>
<protein>
    <submittedName>
        <fullName evidence="5">Type I polyketide synthase</fullName>
    </submittedName>
</protein>
<dbReference type="CDD" id="cd00833">
    <property type="entry name" value="PKS"/>
    <property type="match status" value="1"/>
</dbReference>
<reference evidence="5" key="1">
    <citation type="journal article" date="2017" name="J. Eukaryot. Microbiol.">
        <title>Role of Modular Polyketide Synthases in the Production of Polyether Ladder Compounds in Ciguatoxin-producing Gambierdiscus polynesiensis and G.excentricus (Dinophyceae).</title>
        <authorList>
            <person name="Kohli G.S."/>
            <person name="Campbell K."/>
            <person name="John U."/>
            <person name="Smith K.F."/>
            <person name="Fraga S."/>
            <person name="Rhodes L.L."/>
            <person name="Murray S.A."/>
        </authorList>
    </citation>
    <scope>NUCLEOTIDE SEQUENCE</scope>
    <source>
        <strain evidence="5">Contig_15502</strain>
    </source>
</reference>
<dbReference type="EMBL" id="KX395807">
    <property type="protein sequence ID" value="AQS99225.1"/>
    <property type="molecule type" value="Transcribed_RNA"/>
</dbReference>
<dbReference type="GO" id="GO:0006633">
    <property type="term" value="P:fatty acid biosynthetic process"/>
    <property type="evidence" value="ECO:0007669"/>
    <property type="project" value="TreeGrafter"/>
</dbReference>
<sequence>MRTMALTKFDVAVRDNPDPDKLAVYVVRRLQLKGFCVIDAGATSETCLEAVEEIREMQTTRLFKPPCEDVLDGLLGKKGSAATYTFPADEEFAECPTVGKFDRMASSIGVLLDPELPKLGIEVSRRSPCMVHETGTWDKGNAPPMTERDATFWLQQFVWHKLMIVQILGPGETTLELSYFGRKEEEDQDGMQSNKTEGFRMRMKPGSMVILRPDILGHRVVGDNGNLAMSCWFLPSSCAIATRGGTAATLTPVAQRLDQWSMKRLRQLAELEMAGVTDRFPEQWRVVAGAAYKMDAPRELTRGGTSVEMALKGEVLYGSIEVVEGLRWLKTMASDQNGRPCYGYVLIDSELAGVGKLLEKVEDLPADWLVAKNHIWTHSDQVVVRGCACKFPAGHDIEKQFQPYVCGPDFGVEVPMLRWDHTWVWAPPEHGDRGRATNKHGGFMDGLELFDHKRFSISVAEVISMDPQHRIALECTEEAFNRAGFAKDQLMRSVTGVYLGGGSSEWNYVDNCMKDPAADMFGCTGGSGAIQSNRLSFNLGLMGPSITLTCEGAASILAVERGYCSFAREKVANIRCCSVGLYAQMSPATWAHMCWRNVMWNGTFHGRCKAFEETACGYILGDGVGTVIMNRLTERVDEQLVRDESMDEVGICNGAYLLYHGQGSGLASPSGAAEQAIVCETCRMARVDPVSVDFVECNAEGRQLWDAVEAMSLPKALRSGYEHIPLLLSAVKTNSGHGSEGAGMCALMRVLKGSTFGTMAPMLHLALLNPYIDPNSEPSAQLLSECMAYKHRQAVSGVRGQSIVGTLGFMIFSVIASEAKVPLSKPWDDAPERIAFWPGGGGALENIALPGRGYEIIGSWDGWESSHEMQELEGDTPEEKIYMYVVTLGVNLFEQFQILIDGNTRKVIHPDRPKAPNSTPAFGPDANAQGLNWLIEGRPLLTEALTTVKTEDCGVAGDRYKVQLHVAGRWRAVYWSKLADGADAVETLEDGSTPELPAALLPTGPVEDLGTYYVVGNWNMWSFNQKMSKDGGVHSLEVRLLWDGGEFQIVRDGDWTQAFHPKIPGARDGSSVIGPDDYIHGVSWCLDGRAGDIFRIELERTFADGKESRALSWMKLRHEELTREERKEARTTSYYLVGSMEMGREQKLKMDWDQERMLYVATFEIGRSGEEWFAFLWNGDWSERVYPSRPDAFPGDGEEPTHRVLGPDNENPHLYWKISEASGDEDAAGENYEVQLHVDKSGQPTKVEWTRL</sequence>
<dbReference type="InterPro" id="IPR050091">
    <property type="entry name" value="PKS_NRPS_Biosynth_Enz"/>
</dbReference>
<name>A0A1S6K7X7_9DINO</name>
<evidence type="ECO:0000259" key="4">
    <source>
        <dbReference type="PROSITE" id="PS52004"/>
    </source>
</evidence>
<dbReference type="InterPro" id="IPR014031">
    <property type="entry name" value="Ketoacyl_synth_C"/>
</dbReference>
<keyword evidence="1" id="KW-0596">Phosphopantetheine</keyword>
<dbReference type="InterPro" id="IPR016039">
    <property type="entry name" value="Thiolase-like"/>
</dbReference>
<dbReference type="InterPro" id="IPR014030">
    <property type="entry name" value="Ketoacyl_synth_N"/>
</dbReference>
<dbReference type="SMART" id="SM00825">
    <property type="entry name" value="PKS_KS"/>
    <property type="match status" value="1"/>
</dbReference>
<dbReference type="PANTHER" id="PTHR43775">
    <property type="entry name" value="FATTY ACID SYNTHASE"/>
    <property type="match status" value="1"/>
</dbReference>